<keyword evidence="11 15" id="KW-1133">Transmembrane helix</keyword>
<dbReference type="GO" id="GO:0016020">
    <property type="term" value="C:membrane"/>
    <property type="evidence" value="ECO:0007669"/>
    <property type="project" value="UniProtKB-SubCell"/>
</dbReference>
<evidence type="ECO:0000256" key="1">
    <source>
        <dbReference type="ARBA" id="ARBA00000900"/>
    </source>
</evidence>
<evidence type="ECO:0000256" key="12">
    <source>
        <dbReference type="ARBA" id="ARBA00023136"/>
    </source>
</evidence>
<proteinExistence type="inferred from homology"/>
<dbReference type="GO" id="GO:0008270">
    <property type="term" value="F:zinc ion binding"/>
    <property type="evidence" value="ECO:0007669"/>
    <property type="project" value="UniProtKB-KW"/>
</dbReference>
<evidence type="ECO:0000256" key="15">
    <source>
        <dbReference type="SAM" id="Phobius"/>
    </source>
</evidence>
<evidence type="ECO:0000259" key="16">
    <source>
        <dbReference type="PROSITE" id="PS50089"/>
    </source>
</evidence>
<evidence type="ECO:0000256" key="4">
    <source>
        <dbReference type="ARBA" id="ARBA00012483"/>
    </source>
</evidence>
<comment type="catalytic activity">
    <reaction evidence="1">
        <text>S-ubiquitinyl-[E2 ubiquitin-conjugating enzyme]-L-cysteine + [acceptor protein]-L-lysine = [E2 ubiquitin-conjugating enzyme]-L-cysteine + N(6)-ubiquitinyl-[acceptor protein]-L-lysine.</text>
        <dbReference type="EC" id="2.3.2.27"/>
    </reaction>
</comment>
<evidence type="ECO:0000256" key="5">
    <source>
        <dbReference type="ARBA" id="ARBA00022679"/>
    </source>
</evidence>
<evidence type="ECO:0000256" key="14">
    <source>
        <dbReference type="PROSITE-ProRule" id="PRU00175"/>
    </source>
</evidence>
<dbReference type="InterPro" id="IPR013083">
    <property type="entry name" value="Znf_RING/FYVE/PHD"/>
</dbReference>
<dbReference type="Gramene" id="Kaladp0008s0465.1.v1.1">
    <property type="protein sequence ID" value="Kaladp0008s0465.1.v1.1.CDS.1"/>
    <property type="gene ID" value="Kaladp0008s0465.v1.1"/>
</dbReference>
<dbReference type="SMART" id="SM00184">
    <property type="entry name" value="RING"/>
    <property type="match status" value="1"/>
</dbReference>
<evidence type="ECO:0000256" key="11">
    <source>
        <dbReference type="ARBA" id="ARBA00022989"/>
    </source>
</evidence>
<evidence type="ECO:0000313" key="17">
    <source>
        <dbReference type="EnsemblPlants" id="Kaladp0008s0465.1.v1.1.CDS.1"/>
    </source>
</evidence>
<feature type="domain" description="RING-type" evidence="16">
    <location>
        <begin position="137"/>
        <end position="179"/>
    </location>
</feature>
<dbReference type="PANTHER" id="PTHR46913">
    <property type="entry name" value="RING-H2 FINGER PROTEIN ATL16"/>
    <property type="match status" value="1"/>
</dbReference>
<name>A0A7N0SW84_KALFE</name>
<comment type="similarity">
    <text evidence="13">Belongs to the RING-type zinc finger family. ATL subfamily.</text>
</comment>
<dbReference type="PANTHER" id="PTHR46913:SF1">
    <property type="entry name" value="RING-H2 FINGER PROTEIN ATL16"/>
    <property type="match status" value="1"/>
</dbReference>
<keyword evidence="5" id="KW-0808">Transferase</keyword>
<feature type="transmembrane region" description="Helical" evidence="15">
    <location>
        <begin position="43"/>
        <end position="64"/>
    </location>
</feature>
<keyword evidence="10" id="KW-0862">Zinc</keyword>
<keyword evidence="7" id="KW-0479">Metal-binding</keyword>
<keyword evidence="6 15" id="KW-0812">Transmembrane</keyword>
<comment type="subcellular location">
    <subcellularLocation>
        <location evidence="2">Membrane</location>
        <topology evidence="2">Single-pass membrane protein</topology>
    </subcellularLocation>
</comment>
<dbReference type="AlphaFoldDB" id="A0A7N0SW84"/>
<dbReference type="Gene3D" id="3.30.40.10">
    <property type="entry name" value="Zinc/RING finger domain, C3HC4 (zinc finger)"/>
    <property type="match status" value="1"/>
</dbReference>
<keyword evidence="12 15" id="KW-0472">Membrane</keyword>
<dbReference type="SUPFAM" id="SSF57850">
    <property type="entry name" value="RING/U-box"/>
    <property type="match status" value="1"/>
</dbReference>
<evidence type="ECO:0000256" key="9">
    <source>
        <dbReference type="ARBA" id="ARBA00022786"/>
    </source>
</evidence>
<evidence type="ECO:0000256" key="3">
    <source>
        <dbReference type="ARBA" id="ARBA00004906"/>
    </source>
</evidence>
<accession>A0A7N0SW84</accession>
<evidence type="ECO:0000256" key="8">
    <source>
        <dbReference type="ARBA" id="ARBA00022771"/>
    </source>
</evidence>
<evidence type="ECO:0000313" key="18">
    <source>
        <dbReference type="Proteomes" id="UP000594263"/>
    </source>
</evidence>
<dbReference type="InterPro" id="IPR044600">
    <property type="entry name" value="ATL1/ATL16-like"/>
</dbReference>
<evidence type="ECO:0000256" key="6">
    <source>
        <dbReference type="ARBA" id="ARBA00022692"/>
    </source>
</evidence>
<dbReference type="OMA" id="NARFCTH"/>
<reference evidence="17" key="1">
    <citation type="submission" date="2021-01" db="UniProtKB">
        <authorList>
            <consortium name="EnsemblPlants"/>
        </authorList>
    </citation>
    <scope>IDENTIFICATION</scope>
</reference>
<keyword evidence="18" id="KW-1185">Reference proteome</keyword>
<dbReference type="InterPro" id="IPR001841">
    <property type="entry name" value="Znf_RING"/>
</dbReference>
<evidence type="ECO:0000256" key="7">
    <source>
        <dbReference type="ARBA" id="ARBA00022723"/>
    </source>
</evidence>
<comment type="pathway">
    <text evidence="3">Protein modification; protein ubiquitination.</text>
</comment>
<evidence type="ECO:0000256" key="13">
    <source>
        <dbReference type="ARBA" id="ARBA00024209"/>
    </source>
</evidence>
<dbReference type="Proteomes" id="UP000594263">
    <property type="component" value="Unplaced"/>
</dbReference>
<protein>
    <recommendedName>
        <fullName evidence="4">RING-type E3 ubiquitin transferase</fullName>
        <ecNumber evidence="4">2.3.2.27</ecNumber>
    </recommendedName>
</protein>
<keyword evidence="9" id="KW-0833">Ubl conjugation pathway</keyword>
<organism evidence="17 18">
    <name type="scientific">Kalanchoe fedtschenkoi</name>
    <name type="common">Lavender scallops</name>
    <name type="synonym">South American air plant</name>
    <dbReference type="NCBI Taxonomy" id="63787"/>
    <lineage>
        <taxon>Eukaryota</taxon>
        <taxon>Viridiplantae</taxon>
        <taxon>Streptophyta</taxon>
        <taxon>Embryophyta</taxon>
        <taxon>Tracheophyta</taxon>
        <taxon>Spermatophyta</taxon>
        <taxon>Magnoliopsida</taxon>
        <taxon>eudicotyledons</taxon>
        <taxon>Gunneridae</taxon>
        <taxon>Pentapetalae</taxon>
        <taxon>Saxifragales</taxon>
        <taxon>Crassulaceae</taxon>
        <taxon>Kalanchoe</taxon>
    </lineage>
</organism>
<keyword evidence="8 14" id="KW-0863">Zinc-finger</keyword>
<dbReference type="PROSITE" id="PS50089">
    <property type="entry name" value="ZF_RING_2"/>
    <property type="match status" value="1"/>
</dbReference>
<evidence type="ECO:0000256" key="10">
    <source>
        <dbReference type="ARBA" id="ARBA00022833"/>
    </source>
</evidence>
<dbReference type="GO" id="GO:0016567">
    <property type="term" value="P:protein ubiquitination"/>
    <property type="evidence" value="ECO:0007669"/>
    <property type="project" value="InterPro"/>
</dbReference>
<dbReference type="Pfam" id="PF13639">
    <property type="entry name" value="zf-RING_2"/>
    <property type="match status" value="1"/>
</dbReference>
<dbReference type="GO" id="GO:0061630">
    <property type="term" value="F:ubiquitin protein ligase activity"/>
    <property type="evidence" value="ECO:0007669"/>
    <property type="project" value="UniProtKB-EC"/>
</dbReference>
<dbReference type="EC" id="2.3.2.27" evidence="4"/>
<dbReference type="EnsemblPlants" id="Kaladp0008s0465.1.v1.1">
    <property type="protein sequence ID" value="Kaladp0008s0465.1.v1.1.CDS.1"/>
    <property type="gene ID" value="Kaladp0008s0465.v1.1"/>
</dbReference>
<evidence type="ECO:0000256" key="2">
    <source>
        <dbReference type="ARBA" id="ARBA00004167"/>
    </source>
</evidence>
<sequence>MMGRRQEAARRLLLRADQVKADPPSPARLDKNLQQQQAFDSSMGLTVLALLTAIFFMGFFSVYIRRFAHDSPVDLSRRRRRPGSSSSPYSTSYSFGNNNARFCTHKGLHSAAIQSLPVLTYSGAGFPNHHPAVVDCCTVCLAEFGEGDCVKMLPPCRHFFHPECIDTWLLSRASCPVCRASRLFVELKQDEQAARGGEATAEGVGGDAMRRCCSCSNLVVNERGGLQRTRSF</sequence>